<dbReference type="GO" id="GO:0016020">
    <property type="term" value="C:membrane"/>
    <property type="evidence" value="ECO:0007669"/>
    <property type="project" value="UniProtKB-SubCell"/>
</dbReference>
<sequence length="469" mass="53303">MGDFAMKISCILISPVFSALLHVKQLENNRVHDELLGKYRIHAEFAASTLGIFVGALIMYYTGRKKVVVLTNLCFFILLLLLDSEISREADYVTVLFWIAARLFLSISTLVYVVEMVHPRWRALFVSVSFITECIGYFAGYFLPPNYRARWTVGLMLTTAALILSLRAPETPYWLAVKGRQEEAQQLFAKMRGENADEAELEEMLDAAEIDSKKRNRGLGRNVCSSEFLTPWTIIGFTILATSFLCAFNASLSTTLLKIHAKKINFSSKVNNFIFERASSMASAIIFCFLSVVLRRRTLYIASIVLHIISLLTNILAPFGNSVFVYMSLLCGAFEQLGSQPIRLLLFTESLGRANQNDAILSVNRFGNLLSWPPGMISPIAYNNLIICSRTADATDADMATYSRSFTRVDCRHDRYWTPRRMSDRWVREGYHPTIARVDKYKIYERVRVRVDPKCRKCATGWGVRDARD</sequence>
<dbReference type="EMBL" id="JBBCAQ010000041">
    <property type="protein sequence ID" value="KAK7571248.1"/>
    <property type="molecule type" value="Genomic_DNA"/>
</dbReference>
<evidence type="ECO:0000256" key="4">
    <source>
        <dbReference type="ARBA" id="ARBA00023136"/>
    </source>
</evidence>
<feature type="transmembrane region" description="Helical" evidence="5">
    <location>
        <begin position="273"/>
        <end position="294"/>
    </location>
</feature>
<protein>
    <submittedName>
        <fullName evidence="6">Uncharacterized protein</fullName>
    </submittedName>
</protein>
<evidence type="ECO:0000256" key="3">
    <source>
        <dbReference type="ARBA" id="ARBA00022989"/>
    </source>
</evidence>
<dbReference type="GO" id="GO:0022857">
    <property type="term" value="F:transmembrane transporter activity"/>
    <property type="evidence" value="ECO:0007669"/>
    <property type="project" value="InterPro"/>
</dbReference>
<dbReference type="Proteomes" id="UP001367676">
    <property type="component" value="Unassembled WGS sequence"/>
</dbReference>
<dbReference type="InterPro" id="IPR050549">
    <property type="entry name" value="MFS_Trehalose_Transporter"/>
</dbReference>
<dbReference type="InterPro" id="IPR036259">
    <property type="entry name" value="MFS_trans_sf"/>
</dbReference>
<dbReference type="Gene3D" id="1.20.1250.20">
    <property type="entry name" value="MFS general substrate transporter like domains"/>
    <property type="match status" value="1"/>
</dbReference>
<gene>
    <name evidence="6" type="ORF">V9T40_014852</name>
</gene>
<evidence type="ECO:0000313" key="6">
    <source>
        <dbReference type="EMBL" id="KAK7571248.1"/>
    </source>
</evidence>
<keyword evidence="7" id="KW-1185">Reference proteome</keyword>
<keyword evidence="2 5" id="KW-0812">Transmembrane</keyword>
<feature type="transmembrane region" description="Helical" evidence="5">
    <location>
        <begin position="120"/>
        <end position="139"/>
    </location>
</feature>
<feature type="transmembrane region" description="Helical" evidence="5">
    <location>
        <begin position="95"/>
        <end position="114"/>
    </location>
</feature>
<dbReference type="Pfam" id="PF00083">
    <property type="entry name" value="Sugar_tr"/>
    <property type="match status" value="1"/>
</dbReference>
<feature type="transmembrane region" description="Helical" evidence="5">
    <location>
        <begin position="300"/>
        <end position="319"/>
    </location>
</feature>
<comment type="subcellular location">
    <subcellularLocation>
        <location evidence="1">Membrane</location>
    </subcellularLocation>
</comment>
<comment type="caution">
    <text evidence="6">The sequence shown here is derived from an EMBL/GenBank/DDBJ whole genome shotgun (WGS) entry which is preliminary data.</text>
</comment>
<organism evidence="6 7">
    <name type="scientific">Parthenolecanium corni</name>
    <dbReference type="NCBI Taxonomy" id="536013"/>
    <lineage>
        <taxon>Eukaryota</taxon>
        <taxon>Metazoa</taxon>
        <taxon>Ecdysozoa</taxon>
        <taxon>Arthropoda</taxon>
        <taxon>Hexapoda</taxon>
        <taxon>Insecta</taxon>
        <taxon>Pterygota</taxon>
        <taxon>Neoptera</taxon>
        <taxon>Paraneoptera</taxon>
        <taxon>Hemiptera</taxon>
        <taxon>Sternorrhyncha</taxon>
        <taxon>Coccoidea</taxon>
        <taxon>Coccidae</taxon>
        <taxon>Parthenolecanium</taxon>
    </lineage>
</organism>
<name>A0AAN9XY79_9HEMI</name>
<feature type="transmembrane region" description="Helical" evidence="5">
    <location>
        <begin position="67"/>
        <end position="83"/>
    </location>
</feature>
<keyword evidence="4 5" id="KW-0472">Membrane</keyword>
<reference evidence="6 7" key="1">
    <citation type="submission" date="2024-03" db="EMBL/GenBank/DDBJ databases">
        <title>Adaptation during the transition from Ophiocordyceps entomopathogen to insect associate is accompanied by gene loss and intensified selection.</title>
        <authorList>
            <person name="Ward C.M."/>
            <person name="Onetto C.A."/>
            <person name="Borneman A.R."/>
        </authorList>
    </citation>
    <scope>NUCLEOTIDE SEQUENCE [LARGE SCALE GENOMIC DNA]</scope>
    <source>
        <strain evidence="6">AWRI1</strain>
        <tissue evidence="6">Single Adult Female</tissue>
    </source>
</reference>
<keyword evidence="3 5" id="KW-1133">Transmembrane helix</keyword>
<proteinExistence type="predicted"/>
<dbReference type="InterPro" id="IPR005828">
    <property type="entry name" value="MFS_sugar_transport-like"/>
</dbReference>
<feature type="transmembrane region" description="Helical" evidence="5">
    <location>
        <begin position="43"/>
        <end position="61"/>
    </location>
</feature>
<dbReference type="SUPFAM" id="SSF103473">
    <property type="entry name" value="MFS general substrate transporter"/>
    <property type="match status" value="1"/>
</dbReference>
<feature type="transmembrane region" description="Helical" evidence="5">
    <location>
        <begin position="229"/>
        <end position="252"/>
    </location>
</feature>
<evidence type="ECO:0000313" key="7">
    <source>
        <dbReference type="Proteomes" id="UP001367676"/>
    </source>
</evidence>
<dbReference type="AlphaFoldDB" id="A0AAN9XY79"/>
<accession>A0AAN9XY79</accession>
<dbReference type="PANTHER" id="PTHR48021:SF1">
    <property type="entry name" value="GH07001P-RELATED"/>
    <property type="match status" value="1"/>
</dbReference>
<dbReference type="PANTHER" id="PTHR48021">
    <property type="match status" value="1"/>
</dbReference>
<evidence type="ECO:0000256" key="2">
    <source>
        <dbReference type="ARBA" id="ARBA00022692"/>
    </source>
</evidence>
<evidence type="ECO:0000256" key="1">
    <source>
        <dbReference type="ARBA" id="ARBA00004370"/>
    </source>
</evidence>
<evidence type="ECO:0000256" key="5">
    <source>
        <dbReference type="SAM" id="Phobius"/>
    </source>
</evidence>